<keyword evidence="8" id="KW-0808">Transferase</keyword>
<dbReference type="Gene3D" id="3.30.565.10">
    <property type="entry name" value="Histidine kinase-like ATPase, C-terminal domain"/>
    <property type="match status" value="1"/>
</dbReference>
<evidence type="ECO:0000256" key="15">
    <source>
        <dbReference type="SAM" id="Coils"/>
    </source>
</evidence>
<dbReference type="Gene3D" id="3.40.190.10">
    <property type="entry name" value="Periplasmic binding protein-like II"/>
    <property type="match status" value="4"/>
</dbReference>
<dbReference type="SUPFAM" id="SSF55874">
    <property type="entry name" value="ATPase domain of HSP90 chaperone/DNA topoisomerase II/histidine kinase"/>
    <property type="match status" value="1"/>
</dbReference>
<keyword evidence="16" id="KW-0812">Transmembrane</keyword>
<keyword evidence="9" id="KW-0479">Metal-binding</keyword>
<dbReference type="PANTHER" id="PTHR31528:SF1">
    <property type="entry name" value="4-AMINO-5-HYDROXYMETHYL-2-METHYLPYRIMIDINE PHOSPHATE SYNTHASE THI11-RELATED"/>
    <property type="match status" value="1"/>
</dbReference>
<dbReference type="Pfam" id="PF09084">
    <property type="entry name" value="NMT1"/>
    <property type="match status" value="1"/>
</dbReference>
<evidence type="ECO:0000256" key="3">
    <source>
        <dbReference type="ARBA" id="ARBA00004948"/>
    </source>
</evidence>
<dbReference type="RefSeq" id="WP_194369931.1">
    <property type="nucleotide sequence ID" value="NZ_CP054492.1"/>
</dbReference>
<sequence>MKYVFILLSLFLSLGISVHALEKVSLQLQWFDQFQFAGYYMAKEKGFYKEAGLDVQINKMTPSMNTLDEVLSGKSVYGVGSSSLIWEHSNGKKISLISAIFQSSPYVLIALKSSNIKSVKDFAGKTVMLRDQDIDTASVHAMLNSAYTDENSLTTKEHTYDINELIDGKVDLYAGYTSNETYTLKEMGIPFTVFSPKERGFDFYSDILFTTQKEVLQNPQRVKRFRDASLKGWEYAFANISETVDIIYSKYNPQNKTKDALIFEALELKKLVYANNKAFGDIDKQKVERILDVYKVLGFTNGNADIDELLFSDGDVYLSRDELTYLKEKKVIRVCVAPSSLPYSAIENGEFIGVGADILELSHNITNIQYTLVETKTWKESLERAENRECDMMPIVSKTQSREKYLDFTTPYHSDKLVIVSKKSTNYILDFGSIRNKTFSIMKGSSSIDILREKYPYIKLSVVDLIEEGLLGVERGDYYGHIDVMMRSAYYIQKMSKVDLKINTQLEDTVEIGFAVRNDDKVLLDIYEKVSKSLKKSDLQKVINSWVQLNYTNNIEFKYLIEIIIFIILAVVIFYHRHYILSKRNKELKLLQDELLELNKTLESKVKDAVDEMQKKDTYMLHRSRLTQMGEMISMIAHQWKQPLGSISALNISMLMAIELEKYDLKDEKQREEFLDFFNEKLKKIDSHALNLSNVIADFRDFYKPSANVRLMHMNEAVIKAYEFLIESLDSSGIAVRMDLNSKKEAELHENEFIQVVLNILGNAKEQLILKKINNPEIFVKTYDDKTKVVLEISDNAGGISEDIIDSIFEPYFSTKMDANGTGLGLYMSKSIIKEHHNGKIYAKNSEVGAVFVIEIKAKKRIATEDEV</sequence>
<organism evidence="18 19">
    <name type="scientific">Candidatus Sulfurimonas baltica</name>
    <dbReference type="NCBI Taxonomy" id="2740404"/>
    <lineage>
        <taxon>Bacteria</taxon>
        <taxon>Pseudomonadati</taxon>
        <taxon>Campylobacterota</taxon>
        <taxon>Epsilonproteobacteria</taxon>
        <taxon>Campylobacterales</taxon>
        <taxon>Sulfurimonadaceae</taxon>
        <taxon>Sulfurimonas</taxon>
    </lineage>
</organism>
<keyword evidence="15" id="KW-0175">Coiled coil</keyword>
<dbReference type="InterPro" id="IPR015168">
    <property type="entry name" value="SsuA/THI5"/>
</dbReference>
<dbReference type="PRINTS" id="PR00344">
    <property type="entry name" value="BCTRLSENSOR"/>
</dbReference>
<keyword evidence="16" id="KW-0472">Membrane</keyword>
<keyword evidence="7" id="KW-0597">Phosphoprotein</keyword>
<reference evidence="18 19" key="1">
    <citation type="submission" date="2020-05" db="EMBL/GenBank/DDBJ databases">
        <title>Sulfurimonas marisnigri, sp. nov., and Sulfurimonas baltica, sp. nov., manganese oxide reducing chemolithoautotrophs of the class Epsilonproteobacteria isolated from the pelagic redoxclines of the Black and Baltic Seas and emended description of the genus Sulfurimonas.</title>
        <authorList>
            <person name="Henkel J.V."/>
            <person name="Laudan C."/>
            <person name="Werner J."/>
            <person name="Neu T."/>
            <person name="Plewe S."/>
            <person name="Sproer C."/>
            <person name="Bunk B."/>
            <person name="Schulz-Vogt H.N."/>
        </authorList>
    </citation>
    <scope>NUCLEOTIDE SEQUENCE [LARGE SCALE GENOMIC DNA]</scope>
    <source>
        <strain evidence="18 19">GD2</strain>
    </source>
</reference>
<dbReference type="Pfam" id="PF02518">
    <property type="entry name" value="HATPase_c"/>
    <property type="match status" value="1"/>
</dbReference>
<feature type="domain" description="Histidine kinase" evidence="17">
    <location>
        <begin position="635"/>
        <end position="860"/>
    </location>
</feature>
<evidence type="ECO:0000256" key="9">
    <source>
        <dbReference type="ARBA" id="ARBA00022723"/>
    </source>
</evidence>
<dbReference type="CDD" id="cd13708">
    <property type="entry name" value="PBP2_BvgS_like_1"/>
    <property type="match status" value="1"/>
</dbReference>
<dbReference type="GO" id="GO:0000155">
    <property type="term" value="F:phosphorelay sensor kinase activity"/>
    <property type="evidence" value="ECO:0007669"/>
    <property type="project" value="InterPro"/>
</dbReference>
<dbReference type="AlphaFoldDB" id="A0A7S7LVD8"/>
<dbReference type="KEGG" id="sbal:HUE88_00195"/>
<comment type="catalytic activity">
    <reaction evidence="1">
        <text>ATP + protein L-histidine = ADP + protein N-phospho-L-histidine.</text>
        <dbReference type="EC" id="2.7.13.3"/>
    </reaction>
</comment>
<dbReference type="SUPFAM" id="SSF53850">
    <property type="entry name" value="Periplasmic binding protein-like II"/>
    <property type="match status" value="2"/>
</dbReference>
<dbReference type="InterPro" id="IPR004358">
    <property type="entry name" value="Sig_transdc_His_kin-like_C"/>
</dbReference>
<gene>
    <name evidence="18" type="ORF">HUE88_00195</name>
</gene>
<dbReference type="CDD" id="cd00082">
    <property type="entry name" value="HisKA"/>
    <property type="match status" value="1"/>
</dbReference>
<dbReference type="Pfam" id="PF00497">
    <property type="entry name" value="SBP_bac_3"/>
    <property type="match status" value="1"/>
</dbReference>
<evidence type="ECO:0000256" key="10">
    <source>
        <dbReference type="ARBA" id="ARBA00022898"/>
    </source>
</evidence>
<name>A0A7S7LVD8_9BACT</name>
<dbReference type="EMBL" id="CP054492">
    <property type="protein sequence ID" value="QOY52156.1"/>
    <property type="molecule type" value="Genomic_DNA"/>
</dbReference>
<keyword evidence="10" id="KW-0663">Pyridoxal phosphate</keyword>
<dbReference type="GO" id="GO:0046872">
    <property type="term" value="F:metal ion binding"/>
    <property type="evidence" value="ECO:0007669"/>
    <property type="project" value="UniProtKB-KW"/>
</dbReference>
<dbReference type="InterPro" id="IPR001638">
    <property type="entry name" value="Solute-binding_3/MltF_N"/>
</dbReference>
<evidence type="ECO:0000256" key="1">
    <source>
        <dbReference type="ARBA" id="ARBA00000085"/>
    </source>
</evidence>
<dbReference type="InterPro" id="IPR027939">
    <property type="entry name" value="NMT1/THI5"/>
</dbReference>
<accession>A0A7S7LVD8</accession>
<keyword evidence="12" id="KW-0408">Iron</keyword>
<dbReference type="GO" id="GO:0009228">
    <property type="term" value="P:thiamine biosynthetic process"/>
    <property type="evidence" value="ECO:0007669"/>
    <property type="project" value="UniProtKB-KW"/>
</dbReference>
<evidence type="ECO:0000256" key="12">
    <source>
        <dbReference type="ARBA" id="ARBA00023004"/>
    </source>
</evidence>
<evidence type="ECO:0000256" key="6">
    <source>
        <dbReference type="ARBA" id="ARBA00012438"/>
    </source>
</evidence>
<evidence type="ECO:0000256" key="5">
    <source>
        <dbReference type="ARBA" id="ARBA00011738"/>
    </source>
</evidence>
<evidence type="ECO:0000256" key="4">
    <source>
        <dbReference type="ARBA" id="ARBA00009406"/>
    </source>
</evidence>
<dbReference type="SMART" id="SM00387">
    <property type="entry name" value="HATPase_c"/>
    <property type="match status" value="1"/>
</dbReference>
<dbReference type="PANTHER" id="PTHR31528">
    <property type="entry name" value="4-AMINO-5-HYDROXYMETHYL-2-METHYLPYRIMIDINE PHOSPHATE SYNTHASE THI11-RELATED"/>
    <property type="match status" value="1"/>
</dbReference>
<dbReference type="SMART" id="SM00062">
    <property type="entry name" value="PBPb"/>
    <property type="match status" value="1"/>
</dbReference>
<dbReference type="Gene3D" id="1.10.287.130">
    <property type="match status" value="1"/>
</dbReference>
<evidence type="ECO:0000256" key="7">
    <source>
        <dbReference type="ARBA" id="ARBA00022553"/>
    </source>
</evidence>
<keyword evidence="11" id="KW-0784">Thiamine biosynthesis</keyword>
<dbReference type="PROSITE" id="PS50109">
    <property type="entry name" value="HIS_KIN"/>
    <property type="match status" value="1"/>
</dbReference>
<evidence type="ECO:0000256" key="16">
    <source>
        <dbReference type="SAM" id="Phobius"/>
    </source>
</evidence>
<keyword evidence="19" id="KW-1185">Reference proteome</keyword>
<evidence type="ECO:0000256" key="8">
    <source>
        <dbReference type="ARBA" id="ARBA00022679"/>
    </source>
</evidence>
<evidence type="ECO:0000256" key="14">
    <source>
        <dbReference type="ARBA" id="ARBA00048179"/>
    </source>
</evidence>
<keyword evidence="16" id="KW-1133">Transmembrane helix</keyword>
<dbReference type="InterPro" id="IPR003661">
    <property type="entry name" value="HisK_dim/P_dom"/>
</dbReference>
<comment type="pathway">
    <text evidence="3">Cofactor biosynthesis; thiamine diphosphate biosynthesis.</text>
</comment>
<dbReference type="Proteomes" id="UP000593994">
    <property type="component" value="Chromosome"/>
</dbReference>
<evidence type="ECO:0000256" key="2">
    <source>
        <dbReference type="ARBA" id="ARBA00003469"/>
    </source>
</evidence>
<dbReference type="EC" id="2.7.13.3" evidence="6"/>
<comment type="subunit">
    <text evidence="5">Homodimer.</text>
</comment>
<feature type="transmembrane region" description="Helical" evidence="16">
    <location>
        <begin position="557"/>
        <end position="576"/>
    </location>
</feature>
<evidence type="ECO:0000256" key="13">
    <source>
        <dbReference type="ARBA" id="ARBA00033171"/>
    </source>
</evidence>
<evidence type="ECO:0000313" key="19">
    <source>
        <dbReference type="Proteomes" id="UP000593994"/>
    </source>
</evidence>
<evidence type="ECO:0000259" key="17">
    <source>
        <dbReference type="PROSITE" id="PS50109"/>
    </source>
</evidence>
<evidence type="ECO:0000313" key="18">
    <source>
        <dbReference type="EMBL" id="QOY52156.1"/>
    </source>
</evidence>
<evidence type="ECO:0000256" key="11">
    <source>
        <dbReference type="ARBA" id="ARBA00022977"/>
    </source>
</evidence>
<comment type="similarity">
    <text evidence="4">Belongs to the NMT1/THI5 family.</text>
</comment>
<protein>
    <recommendedName>
        <fullName evidence="6">histidine kinase</fullName>
        <ecNumber evidence="6">2.7.13.3</ecNumber>
    </recommendedName>
    <alternativeName>
        <fullName evidence="13">Thiamine pyrimidine synthase</fullName>
    </alternativeName>
</protein>
<dbReference type="InterPro" id="IPR003594">
    <property type="entry name" value="HATPase_dom"/>
</dbReference>
<dbReference type="InterPro" id="IPR036890">
    <property type="entry name" value="HATPase_C_sf"/>
</dbReference>
<comment type="function">
    <text evidence="2">Responsible for the formation of the pyrimidine heterocycle in the thiamine biosynthesis pathway. Catalyzes the formation of hydroxymethylpyrimidine phosphate (HMP-P) from histidine and pyridoxal phosphate (PLP). The protein uses PLP and the active site histidine to form HMP-P, generating an inactive enzyme. The enzyme can only undergo a single turnover, which suggests it is a suicide enzyme.</text>
</comment>
<comment type="catalytic activity">
    <reaction evidence="14">
        <text>N(6)-(pyridoxal phosphate)-L-lysyl-[4-amino-5-hydroxymethyl-2-methylpyrimidine phosphate synthase] + L-histidyl-[4-amino-5-hydroxymethyl-2-methylpyrimidine phosphate synthase] + 2 Fe(3+) + 4 H2O = L-lysyl-[4-amino-5-hydroxymethyl-2-methylpyrimidine phosphate synthase] + (2S)-2-amino-5-hydroxy-4-oxopentanoyl-[4-amino-5-hydroxymethyl-2-methylpyrimidine phosphate synthase] + 4-amino-2-methyl-5-(phosphooxymethyl)pyrimidine + 3-oxopropanoate + 2 Fe(2+) + 2 H(+)</text>
        <dbReference type="Rhea" id="RHEA:65756"/>
        <dbReference type="Rhea" id="RHEA-COMP:16892"/>
        <dbReference type="Rhea" id="RHEA-COMP:16893"/>
        <dbReference type="Rhea" id="RHEA-COMP:16894"/>
        <dbReference type="Rhea" id="RHEA-COMP:16895"/>
        <dbReference type="ChEBI" id="CHEBI:15377"/>
        <dbReference type="ChEBI" id="CHEBI:15378"/>
        <dbReference type="ChEBI" id="CHEBI:29033"/>
        <dbReference type="ChEBI" id="CHEBI:29034"/>
        <dbReference type="ChEBI" id="CHEBI:29969"/>
        <dbReference type="ChEBI" id="CHEBI:29979"/>
        <dbReference type="ChEBI" id="CHEBI:33190"/>
        <dbReference type="ChEBI" id="CHEBI:58354"/>
        <dbReference type="ChEBI" id="CHEBI:143915"/>
        <dbReference type="ChEBI" id="CHEBI:157692"/>
    </reaction>
    <physiologicalReaction direction="left-to-right" evidence="14">
        <dbReference type="Rhea" id="RHEA:65757"/>
    </physiologicalReaction>
</comment>
<feature type="coiled-coil region" evidence="15">
    <location>
        <begin position="581"/>
        <end position="612"/>
    </location>
</feature>
<proteinExistence type="inferred from homology"/>
<dbReference type="InterPro" id="IPR005467">
    <property type="entry name" value="His_kinase_dom"/>
</dbReference>